<dbReference type="Proteomes" id="UP000675881">
    <property type="component" value="Chromosome 14"/>
</dbReference>
<evidence type="ECO:0000313" key="2">
    <source>
        <dbReference type="EMBL" id="CAF2845716.1"/>
    </source>
</evidence>
<reference evidence="2" key="1">
    <citation type="submission" date="2021-02" db="EMBL/GenBank/DDBJ databases">
        <authorList>
            <person name="Bekaert M."/>
        </authorList>
    </citation>
    <scope>NUCLEOTIDE SEQUENCE</scope>
    <source>
        <strain evidence="2">IoA-00</strain>
    </source>
</reference>
<organism evidence="2 3">
    <name type="scientific">Lepeophtheirus salmonis</name>
    <name type="common">Salmon louse</name>
    <name type="synonym">Caligus salmonis</name>
    <dbReference type="NCBI Taxonomy" id="72036"/>
    <lineage>
        <taxon>Eukaryota</taxon>
        <taxon>Metazoa</taxon>
        <taxon>Ecdysozoa</taxon>
        <taxon>Arthropoda</taxon>
        <taxon>Crustacea</taxon>
        <taxon>Multicrustacea</taxon>
        <taxon>Hexanauplia</taxon>
        <taxon>Copepoda</taxon>
        <taxon>Siphonostomatoida</taxon>
        <taxon>Caligidae</taxon>
        <taxon>Lepeophtheirus</taxon>
    </lineage>
</organism>
<evidence type="ECO:0000256" key="1">
    <source>
        <dbReference type="SAM" id="MobiDB-lite"/>
    </source>
</evidence>
<evidence type="ECO:0000313" key="3">
    <source>
        <dbReference type="Proteomes" id="UP000675881"/>
    </source>
</evidence>
<proteinExistence type="predicted"/>
<name>A0A7R8CQ86_LEPSM</name>
<gene>
    <name evidence="2" type="ORF">LSAA_5316</name>
</gene>
<feature type="region of interest" description="Disordered" evidence="1">
    <location>
        <begin position="1"/>
        <end position="64"/>
    </location>
</feature>
<dbReference type="OrthoDB" id="6382919at2759"/>
<dbReference type="AlphaFoldDB" id="A0A7R8CQ86"/>
<keyword evidence="3" id="KW-1185">Reference proteome</keyword>
<protein>
    <submittedName>
        <fullName evidence="2">(salmon louse) hypothetical protein</fullName>
    </submittedName>
</protein>
<accession>A0A7R8CQ86</accession>
<dbReference type="EMBL" id="HG994593">
    <property type="protein sequence ID" value="CAF2845716.1"/>
    <property type="molecule type" value="Genomic_DNA"/>
</dbReference>
<sequence length="126" mass="14240">MGSLPKELSSRTTSEDLHLDVPSSSSSEEDEEEEKSSNIKKKNMIASTSSGKGNTTSSSFVVLQNKRRRSRGGFHSHLSLGDLVGDQKKFWASLQHTHDWSRRLNDQKDNELEWDYGDVQNAFEPQ</sequence>
<feature type="compositionally biased region" description="Low complexity" evidence="1">
    <location>
        <begin position="47"/>
        <end position="59"/>
    </location>
</feature>